<dbReference type="Pfam" id="PF02517">
    <property type="entry name" value="Rce1-like"/>
    <property type="match status" value="1"/>
</dbReference>
<feature type="transmembrane region" description="Helical" evidence="2">
    <location>
        <begin position="217"/>
        <end position="238"/>
    </location>
</feature>
<gene>
    <name evidence="4" type="ORF">DTER00134_LOCUS22166</name>
</gene>
<accession>A0A7S3RA59</accession>
<feature type="transmembrane region" description="Helical" evidence="2">
    <location>
        <begin position="250"/>
        <end position="271"/>
    </location>
</feature>
<keyword evidence="2" id="KW-0812">Transmembrane</keyword>
<evidence type="ECO:0000259" key="3">
    <source>
        <dbReference type="Pfam" id="PF02517"/>
    </source>
</evidence>
<feature type="transmembrane region" description="Helical" evidence="2">
    <location>
        <begin position="283"/>
        <end position="312"/>
    </location>
</feature>
<evidence type="ECO:0000313" key="4">
    <source>
        <dbReference type="EMBL" id="CAE0507090.1"/>
    </source>
</evidence>
<protein>
    <recommendedName>
        <fullName evidence="3">CAAX prenyl protease 2/Lysostaphin resistance protein A-like domain-containing protein</fullName>
    </recommendedName>
</protein>
<dbReference type="AlphaFoldDB" id="A0A7S3RA59"/>
<dbReference type="GO" id="GO:0080120">
    <property type="term" value="P:CAAX-box protein maturation"/>
    <property type="evidence" value="ECO:0007669"/>
    <property type="project" value="UniProtKB-ARBA"/>
</dbReference>
<dbReference type="PANTHER" id="PTHR43592:SF15">
    <property type="entry name" value="CAAX AMINO TERMINAL PROTEASE FAMILY PROTEIN"/>
    <property type="match status" value="1"/>
</dbReference>
<feature type="transmembrane region" description="Helical" evidence="2">
    <location>
        <begin position="175"/>
        <end position="197"/>
    </location>
</feature>
<name>A0A7S3RA59_DUNTE</name>
<evidence type="ECO:0000256" key="2">
    <source>
        <dbReference type="SAM" id="Phobius"/>
    </source>
</evidence>
<proteinExistence type="predicted"/>
<keyword evidence="2" id="KW-1133">Transmembrane helix</keyword>
<sequence length="313" mass="32995">MLARSVAGKGAFPSHLRVLRPPPHFIYIPHHRTALIQHSSPLACLCKDRAEKESATTASAEKGSTDGKLGTPERESAERPALRGVNYINTSLIFLVLRLVLNTESFSTLALFRGLPEEAQLPPLDIAGVIVACDVVQLGAVLILWKIAAPHDRGLQRKNGKVVTGGQGGLSPAKIVITGATGALAAYLALSVLSYIIPDQDAQNTRELLGVLQSLNGLPFALCVFSIAVLGPIHEELFFRGYLLQGASKFVPLPVAAAVSALLFSASHLLLGELPALTLLGLILAATSLAGNVTSAILAHSAYNALVLYLALQ</sequence>
<organism evidence="4">
    <name type="scientific">Dunaliella tertiolecta</name>
    <name type="common">Green alga</name>
    <dbReference type="NCBI Taxonomy" id="3047"/>
    <lineage>
        <taxon>Eukaryota</taxon>
        <taxon>Viridiplantae</taxon>
        <taxon>Chlorophyta</taxon>
        <taxon>core chlorophytes</taxon>
        <taxon>Chlorophyceae</taxon>
        <taxon>CS clade</taxon>
        <taxon>Chlamydomonadales</taxon>
        <taxon>Dunaliellaceae</taxon>
        <taxon>Dunaliella</taxon>
    </lineage>
</organism>
<dbReference type="PANTHER" id="PTHR43592">
    <property type="entry name" value="CAAX AMINO TERMINAL PROTEASE"/>
    <property type="match status" value="1"/>
</dbReference>
<dbReference type="GO" id="GO:0004175">
    <property type="term" value="F:endopeptidase activity"/>
    <property type="evidence" value="ECO:0007669"/>
    <property type="project" value="UniProtKB-ARBA"/>
</dbReference>
<keyword evidence="2" id="KW-0472">Membrane</keyword>
<feature type="domain" description="CAAX prenyl protease 2/Lysostaphin resistance protein A-like" evidence="3">
    <location>
        <begin position="220"/>
        <end position="306"/>
    </location>
</feature>
<feature type="region of interest" description="Disordered" evidence="1">
    <location>
        <begin position="55"/>
        <end position="77"/>
    </location>
</feature>
<reference evidence="4" key="1">
    <citation type="submission" date="2021-01" db="EMBL/GenBank/DDBJ databases">
        <authorList>
            <person name="Corre E."/>
            <person name="Pelletier E."/>
            <person name="Niang G."/>
            <person name="Scheremetjew M."/>
            <person name="Finn R."/>
            <person name="Kale V."/>
            <person name="Holt S."/>
            <person name="Cochrane G."/>
            <person name="Meng A."/>
            <person name="Brown T."/>
            <person name="Cohen L."/>
        </authorList>
    </citation>
    <scope>NUCLEOTIDE SEQUENCE</scope>
    <source>
        <strain evidence="4">CCMP1320</strain>
    </source>
</reference>
<dbReference type="EMBL" id="HBIP01036548">
    <property type="protein sequence ID" value="CAE0507090.1"/>
    <property type="molecule type" value="Transcribed_RNA"/>
</dbReference>
<dbReference type="InterPro" id="IPR003675">
    <property type="entry name" value="Rce1/LyrA-like_dom"/>
</dbReference>
<evidence type="ECO:0000256" key="1">
    <source>
        <dbReference type="SAM" id="MobiDB-lite"/>
    </source>
</evidence>